<name>A0A6C2U6Z5_PONDE</name>
<evidence type="ECO:0000256" key="1">
    <source>
        <dbReference type="SAM" id="SignalP"/>
    </source>
</evidence>
<accession>A0A6C2U6Z5</accession>
<dbReference type="CDD" id="cd00229">
    <property type="entry name" value="SGNH_hydrolase"/>
    <property type="match status" value="1"/>
</dbReference>
<dbReference type="PANTHER" id="PTHR30383">
    <property type="entry name" value="THIOESTERASE 1/PROTEASE 1/LYSOPHOSPHOLIPASE L1"/>
    <property type="match status" value="1"/>
</dbReference>
<reference evidence="2 3" key="1">
    <citation type="submission" date="2019-04" db="EMBL/GenBank/DDBJ databases">
        <authorList>
            <person name="Van Vliet M D."/>
        </authorList>
    </citation>
    <scope>NUCLEOTIDE SEQUENCE [LARGE SCALE GENOMIC DNA]</scope>
    <source>
        <strain evidence="2 3">F1</strain>
    </source>
</reference>
<gene>
    <name evidence="2" type="ORF">PDESU_04204</name>
</gene>
<organism evidence="2 3">
    <name type="scientific">Pontiella desulfatans</name>
    <dbReference type="NCBI Taxonomy" id="2750659"/>
    <lineage>
        <taxon>Bacteria</taxon>
        <taxon>Pseudomonadati</taxon>
        <taxon>Kiritimatiellota</taxon>
        <taxon>Kiritimatiellia</taxon>
        <taxon>Kiritimatiellales</taxon>
        <taxon>Pontiellaceae</taxon>
        <taxon>Pontiella</taxon>
    </lineage>
</organism>
<keyword evidence="1" id="KW-0732">Signal</keyword>
<dbReference type="Proteomes" id="UP000366872">
    <property type="component" value="Unassembled WGS sequence"/>
</dbReference>
<evidence type="ECO:0008006" key="4">
    <source>
        <dbReference type="Google" id="ProtNLM"/>
    </source>
</evidence>
<evidence type="ECO:0000313" key="2">
    <source>
        <dbReference type="EMBL" id="VGO15619.1"/>
    </source>
</evidence>
<dbReference type="GO" id="GO:0004622">
    <property type="term" value="F:phosphatidylcholine lysophospholipase activity"/>
    <property type="evidence" value="ECO:0007669"/>
    <property type="project" value="TreeGrafter"/>
</dbReference>
<dbReference type="SUPFAM" id="SSF52266">
    <property type="entry name" value="SGNH hydrolase"/>
    <property type="match status" value="1"/>
</dbReference>
<protein>
    <recommendedName>
        <fullName evidence="4">SGNH hydrolase-type esterase domain-containing protein</fullName>
    </recommendedName>
</protein>
<dbReference type="AlphaFoldDB" id="A0A6C2U6Z5"/>
<feature type="signal peptide" evidence="1">
    <location>
        <begin position="1"/>
        <end position="23"/>
    </location>
</feature>
<proteinExistence type="predicted"/>
<evidence type="ECO:0000313" key="3">
    <source>
        <dbReference type="Proteomes" id="UP000366872"/>
    </source>
</evidence>
<dbReference type="InterPro" id="IPR051532">
    <property type="entry name" value="Ester_Hydrolysis_Enzymes"/>
</dbReference>
<keyword evidence="3" id="KW-1185">Reference proteome</keyword>
<sequence>MNMNQIKHAALLTFACCMGSALANSDFHTPKADQGGITAASKMQKGLPNVLIIGDSISIGYTKPVIEELQGVANVRRVKENCGDTPRGLQKIDPWLGNTEWDVIHFNWGLWDLCYRHPESKTQGNRDKKNGTQAVPPKQYEKNLEALVQRLEKTGAVLIWASTTVVPEEEAGRFVGDEVKYNAIAETIMKQHGIAINDLHALSNTIKDQLTAPGNVHFKKTGYATLGKQVADSIRTALEARTSGN</sequence>
<feature type="chain" id="PRO_5025620599" description="SGNH hydrolase-type esterase domain-containing protein" evidence="1">
    <location>
        <begin position="24"/>
        <end position="245"/>
    </location>
</feature>
<dbReference type="EMBL" id="CAAHFG010000002">
    <property type="protein sequence ID" value="VGO15619.1"/>
    <property type="molecule type" value="Genomic_DNA"/>
</dbReference>
<dbReference type="RefSeq" id="WP_222847260.1">
    <property type="nucleotide sequence ID" value="NZ_CAAHFG010000002.1"/>
</dbReference>
<dbReference type="InterPro" id="IPR036514">
    <property type="entry name" value="SGNH_hydro_sf"/>
</dbReference>
<dbReference type="Gene3D" id="3.40.50.1110">
    <property type="entry name" value="SGNH hydrolase"/>
    <property type="match status" value="1"/>
</dbReference>
<dbReference type="PANTHER" id="PTHR30383:SF26">
    <property type="entry name" value="SGNH HYDROLASE-TYPE ESTERASE DOMAIN-CONTAINING PROTEIN"/>
    <property type="match status" value="1"/>
</dbReference>